<feature type="non-terminal residue" evidence="2">
    <location>
        <position position="1"/>
    </location>
</feature>
<feature type="non-terminal residue" evidence="2">
    <location>
        <position position="63"/>
    </location>
</feature>
<protein>
    <submittedName>
        <fullName evidence="2">Uncharacterized protein</fullName>
    </submittedName>
</protein>
<proteinExistence type="predicted"/>
<evidence type="ECO:0000313" key="2">
    <source>
        <dbReference type="EMBL" id="QQP50871.1"/>
    </source>
</evidence>
<accession>A0A7T8HIX4</accession>
<feature type="compositionally biased region" description="Basic residues" evidence="1">
    <location>
        <begin position="25"/>
        <end position="36"/>
    </location>
</feature>
<evidence type="ECO:0000313" key="3">
    <source>
        <dbReference type="Proteomes" id="UP000595437"/>
    </source>
</evidence>
<reference evidence="3" key="1">
    <citation type="submission" date="2021-01" db="EMBL/GenBank/DDBJ databases">
        <title>Caligus Genome Assembly.</title>
        <authorList>
            <person name="Gallardo-Escarate C."/>
        </authorList>
    </citation>
    <scope>NUCLEOTIDE SEQUENCE [LARGE SCALE GENOMIC DNA]</scope>
</reference>
<dbReference type="AlphaFoldDB" id="A0A7T8HIX4"/>
<feature type="region of interest" description="Disordered" evidence="1">
    <location>
        <begin position="25"/>
        <end position="63"/>
    </location>
</feature>
<keyword evidence="3" id="KW-1185">Reference proteome</keyword>
<evidence type="ECO:0000256" key="1">
    <source>
        <dbReference type="SAM" id="MobiDB-lite"/>
    </source>
</evidence>
<name>A0A7T8HIX4_CALRO</name>
<dbReference type="Proteomes" id="UP000595437">
    <property type="component" value="Chromosome 7"/>
</dbReference>
<dbReference type="EMBL" id="CP045896">
    <property type="protein sequence ID" value="QQP50871.1"/>
    <property type="molecule type" value="Genomic_DNA"/>
</dbReference>
<dbReference type="OrthoDB" id="2130396at2759"/>
<gene>
    <name evidence="2" type="ORF">FKW44_012019</name>
</gene>
<organism evidence="2 3">
    <name type="scientific">Caligus rogercresseyi</name>
    <name type="common">Sea louse</name>
    <dbReference type="NCBI Taxonomy" id="217165"/>
    <lineage>
        <taxon>Eukaryota</taxon>
        <taxon>Metazoa</taxon>
        <taxon>Ecdysozoa</taxon>
        <taxon>Arthropoda</taxon>
        <taxon>Crustacea</taxon>
        <taxon>Multicrustacea</taxon>
        <taxon>Hexanauplia</taxon>
        <taxon>Copepoda</taxon>
        <taxon>Siphonostomatoida</taxon>
        <taxon>Caligidae</taxon>
        <taxon>Caligus</taxon>
    </lineage>
</organism>
<sequence length="63" mass="7328">SRDNYISSLLQQIKLLELEVSYLKNHHRQYHSKRPSSQKEHQDPTPSGDPRPLEVNNNSSTDN</sequence>